<keyword evidence="2" id="KW-1185">Reference proteome</keyword>
<dbReference type="OrthoDB" id="3501153at2759"/>
<organism evidence="1 2">
    <name type="scientific">Hirsutella rhossiliensis</name>
    <dbReference type="NCBI Taxonomy" id="111463"/>
    <lineage>
        <taxon>Eukaryota</taxon>
        <taxon>Fungi</taxon>
        <taxon>Dikarya</taxon>
        <taxon>Ascomycota</taxon>
        <taxon>Pezizomycotina</taxon>
        <taxon>Sordariomycetes</taxon>
        <taxon>Hypocreomycetidae</taxon>
        <taxon>Hypocreales</taxon>
        <taxon>Ophiocordycipitaceae</taxon>
        <taxon>Hirsutella</taxon>
    </lineage>
</organism>
<dbReference type="Proteomes" id="UP000824596">
    <property type="component" value="Unassembled WGS sequence"/>
</dbReference>
<dbReference type="RefSeq" id="XP_044720450.1">
    <property type="nucleotide sequence ID" value="XM_044863918.1"/>
</dbReference>
<dbReference type="InterPro" id="IPR053008">
    <property type="entry name" value="Phomopsin_biosynth_assoc"/>
</dbReference>
<protein>
    <submittedName>
        <fullName evidence="1">Uncharacterized protein</fullName>
    </submittedName>
</protein>
<comment type="caution">
    <text evidence="1">The sequence shown here is derived from an EMBL/GenBank/DDBJ whole genome shotgun (WGS) entry which is preliminary data.</text>
</comment>
<accession>A0A9P8N1C7</accession>
<reference evidence="1" key="1">
    <citation type="submission" date="2021-09" db="EMBL/GenBank/DDBJ databases">
        <title>A high-quality genome of the endoparasitic fungus Hirsutella rhossiliensis with a comparison of Hirsutella genomes reveals transposable elements contributing to genome size variation.</title>
        <authorList>
            <person name="Lin R."/>
            <person name="Jiao Y."/>
            <person name="Sun X."/>
            <person name="Ling J."/>
            <person name="Xie B."/>
            <person name="Cheng X."/>
        </authorList>
    </citation>
    <scope>NUCLEOTIDE SEQUENCE</scope>
    <source>
        <strain evidence="1">HR02</strain>
    </source>
</reference>
<gene>
    <name evidence="1" type="ORF">HRG_05447</name>
</gene>
<dbReference type="PANTHER" id="PTHR35896">
    <property type="entry name" value="IG-LIKE DOMAIN-CONTAINING PROTEIN"/>
    <property type="match status" value="1"/>
</dbReference>
<evidence type="ECO:0000313" key="1">
    <source>
        <dbReference type="EMBL" id="KAH0962937.1"/>
    </source>
</evidence>
<proteinExistence type="predicted"/>
<evidence type="ECO:0000313" key="2">
    <source>
        <dbReference type="Proteomes" id="UP000824596"/>
    </source>
</evidence>
<dbReference type="GeneID" id="68354576"/>
<dbReference type="PANTHER" id="PTHR35896:SF3">
    <property type="entry name" value="MAJOR FACILITATOR SUPERFAMILY TRANSPORTER"/>
    <property type="match status" value="1"/>
</dbReference>
<name>A0A9P8N1C7_9HYPO</name>
<dbReference type="AlphaFoldDB" id="A0A9P8N1C7"/>
<sequence>MKSPCGSTAAEALERGCKFDITSFCWLHEECYDAKLSEGFDGIVIWERFRGPNMTQPHSHEQIMTEEHTDLYVNWEYHVRHCIAMWQKMHRAILGKGKAAIDSYIDEFHYTHHCNQLLSTRGAAFDNMNTIMAVKFPDYRME</sequence>
<dbReference type="EMBL" id="JAIZPD010000005">
    <property type="protein sequence ID" value="KAH0962937.1"/>
    <property type="molecule type" value="Genomic_DNA"/>
</dbReference>